<evidence type="ECO:0000256" key="4">
    <source>
        <dbReference type="ARBA" id="ARBA00023133"/>
    </source>
</evidence>
<dbReference type="Gene3D" id="3.40.50.10090">
    <property type="match status" value="2"/>
</dbReference>
<evidence type="ECO:0000256" key="2">
    <source>
        <dbReference type="ARBA" id="ARBA00008133"/>
    </source>
</evidence>
<dbReference type="PANTHER" id="PTHR12390:SF0">
    <property type="entry name" value="UROPORPHYRINOGEN-III SYNTHASE"/>
    <property type="match status" value="1"/>
</dbReference>
<comment type="caution">
    <text evidence="13">The sequence shown here is derived from an EMBL/GenBank/DDBJ whole genome shotgun (WGS) entry which is preliminary data.</text>
</comment>
<dbReference type="FunFam" id="3.40.50.10090:FF:000003">
    <property type="entry name" value="uroporphyrinogen-III synthase"/>
    <property type="match status" value="1"/>
</dbReference>
<evidence type="ECO:0000259" key="12">
    <source>
        <dbReference type="Pfam" id="PF02602"/>
    </source>
</evidence>
<keyword evidence="6" id="KW-0627">Porphyrin biosynthesis</keyword>
<dbReference type="EC" id="4.2.1.75" evidence="3"/>
<evidence type="ECO:0000256" key="9">
    <source>
        <dbReference type="ARBA" id="ARBA00040167"/>
    </source>
</evidence>
<comment type="similarity">
    <text evidence="2">Belongs to the uroporphyrinogen-III synthase family.</text>
</comment>
<evidence type="ECO:0000256" key="3">
    <source>
        <dbReference type="ARBA" id="ARBA00013109"/>
    </source>
</evidence>
<evidence type="ECO:0000256" key="11">
    <source>
        <dbReference type="ARBA" id="ARBA00060039"/>
    </source>
</evidence>
<accession>A0A8X7CRV5</accession>
<dbReference type="CDD" id="cd06578">
    <property type="entry name" value="HemD"/>
    <property type="match status" value="1"/>
</dbReference>
<dbReference type="AlphaFoldDB" id="A0A8X7CRV5"/>
<feature type="domain" description="Tetrapyrrole biosynthesis uroporphyrinogen III synthase" evidence="12">
    <location>
        <begin position="43"/>
        <end position="272"/>
    </location>
</feature>
<comment type="function">
    <text evidence="11">Catalyzes cyclization of the linear tetrapyrrole, hydroxymethylbilane, to the macrocyclic uroporphyrinogen III, the branch point for the various sub-pathways leading to the wide diversity of porphyrins. Porphyrins act as cofactors for a multitude of enzymes that perform a variety of processes within the cell such as methionine synthesis (vitamin B12) or oxygen transport (heme).</text>
</comment>
<name>A0A8X7CRV5_9ARAC</name>
<keyword evidence="5" id="KW-0456">Lyase</keyword>
<dbReference type="Pfam" id="PF02602">
    <property type="entry name" value="HEM4"/>
    <property type="match status" value="1"/>
</dbReference>
<evidence type="ECO:0000256" key="5">
    <source>
        <dbReference type="ARBA" id="ARBA00023239"/>
    </source>
</evidence>
<reference evidence="13" key="1">
    <citation type="submission" date="2020-08" db="EMBL/GenBank/DDBJ databases">
        <title>Multicomponent nature underlies the extraordinary mechanical properties of spider dragline silk.</title>
        <authorList>
            <person name="Kono N."/>
            <person name="Nakamura H."/>
            <person name="Mori M."/>
            <person name="Yoshida Y."/>
            <person name="Ohtoshi R."/>
            <person name="Malay A.D."/>
            <person name="Moran D.A.P."/>
            <person name="Tomita M."/>
            <person name="Numata K."/>
            <person name="Arakawa K."/>
        </authorList>
    </citation>
    <scope>NUCLEOTIDE SEQUENCE</scope>
</reference>
<evidence type="ECO:0000256" key="6">
    <source>
        <dbReference type="ARBA" id="ARBA00023244"/>
    </source>
</evidence>
<dbReference type="GO" id="GO:0005829">
    <property type="term" value="C:cytosol"/>
    <property type="evidence" value="ECO:0007669"/>
    <property type="project" value="TreeGrafter"/>
</dbReference>
<proteinExistence type="inferred from homology"/>
<dbReference type="GO" id="GO:0004852">
    <property type="term" value="F:uroporphyrinogen-III synthase activity"/>
    <property type="evidence" value="ECO:0007669"/>
    <property type="project" value="UniProtKB-EC"/>
</dbReference>
<dbReference type="SUPFAM" id="SSF69618">
    <property type="entry name" value="HemD-like"/>
    <property type="match status" value="1"/>
</dbReference>
<protein>
    <recommendedName>
        <fullName evidence="9">Uroporphyrinogen-III synthase</fullName>
        <ecNumber evidence="3">4.2.1.75</ecNumber>
    </recommendedName>
    <alternativeName>
        <fullName evidence="8">Hydroxymethylbilane hydrolyase [cyclizing]</fullName>
    </alternativeName>
    <alternativeName>
        <fullName evidence="7">Uroporphyrinogen-III cosynthase</fullName>
    </alternativeName>
</protein>
<gene>
    <name evidence="13" type="primary">Uros</name>
    <name evidence="13" type="ORF">TNIN_404401</name>
</gene>
<evidence type="ECO:0000256" key="7">
    <source>
        <dbReference type="ARBA" id="ARBA00031702"/>
    </source>
</evidence>
<dbReference type="EMBL" id="BMAV01023254">
    <property type="protein sequence ID" value="GFY78873.1"/>
    <property type="molecule type" value="Genomic_DNA"/>
</dbReference>
<sequence>MLLLIGVVWEFGERVPAQNGDSEKSGKTVLLLKSEDEDNNIDPYVDTLKNAGIRATFVPVIEFEFVNDVLLMECLKSVMNLCGIIFTSPRAVTAVKRVSEHYGFKIHVWNKKANFALGDKTAILARNLLGLEVLGSHCTNSKSLADFIGTCEPPDERNRTFLFPCSQKAKDVLEKTLKPHGFNVNRVECYKTRPSPTLRNNLASLVAQKGIPDIVVFFSPSGVEFSHEIIKSVFGATQPNVVAVGETTGAAVQAVNMKLSAIAESPNPEGILNAVKSLL</sequence>
<dbReference type="InterPro" id="IPR036108">
    <property type="entry name" value="4pyrrol_syn_uPrphyn_synt_sf"/>
</dbReference>
<evidence type="ECO:0000256" key="1">
    <source>
        <dbReference type="ARBA" id="ARBA00004772"/>
    </source>
</evidence>
<comment type="catalytic activity">
    <reaction evidence="10">
        <text>hydroxymethylbilane = uroporphyrinogen III + H2O</text>
        <dbReference type="Rhea" id="RHEA:18965"/>
        <dbReference type="ChEBI" id="CHEBI:15377"/>
        <dbReference type="ChEBI" id="CHEBI:57308"/>
        <dbReference type="ChEBI" id="CHEBI:57845"/>
        <dbReference type="EC" id="4.2.1.75"/>
    </reaction>
</comment>
<dbReference type="Proteomes" id="UP000886998">
    <property type="component" value="Unassembled WGS sequence"/>
</dbReference>
<evidence type="ECO:0000313" key="13">
    <source>
        <dbReference type="EMBL" id="GFY78873.1"/>
    </source>
</evidence>
<keyword evidence="14" id="KW-1185">Reference proteome</keyword>
<dbReference type="InterPro" id="IPR039793">
    <property type="entry name" value="UROS/Hem4"/>
</dbReference>
<evidence type="ECO:0000313" key="14">
    <source>
        <dbReference type="Proteomes" id="UP000886998"/>
    </source>
</evidence>
<dbReference type="InterPro" id="IPR003754">
    <property type="entry name" value="4pyrrol_synth_uPrphyn_synth"/>
</dbReference>
<evidence type="ECO:0000256" key="8">
    <source>
        <dbReference type="ARBA" id="ARBA00032649"/>
    </source>
</evidence>
<dbReference type="PANTHER" id="PTHR12390">
    <property type="entry name" value="UROPORPHYRINOGEN III SYNTHASE"/>
    <property type="match status" value="1"/>
</dbReference>
<dbReference type="GO" id="GO:0006785">
    <property type="term" value="P:heme B biosynthetic process"/>
    <property type="evidence" value="ECO:0007669"/>
    <property type="project" value="UniProtKB-ARBA"/>
</dbReference>
<dbReference type="OrthoDB" id="5595751at2759"/>
<comment type="pathway">
    <text evidence="1">Porphyrin-containing compound metabolism; protoporphyrin-IX biosynthesis; coproporphyrinogen-III from 5-aminolevulinate: step 3/4.</text>
</comment>
<evidence type="ECO:0000256" key="10">
    <source>
        <dbReference type="ARBA" id="ARBA00048617"/>
    </source>
</evidence>
<organism evidence="13 14">
    <name type="scientific">Trichonephila inaurata madagascariensis</name>
    <dbReference type="NCBI Taxonomy" id="2747483"/>
    <lineage>
        <taxon>Eukaryota</taxon>
        <taxon>Metazoa</taxon>
        <taxon>Ecdysozoa</taxon>
        <taxon>Arthropoda</taxon>
        <taxon>Chelicerata</taxon>
        <taxon>Arachnida</taxon>
        <taxon>Araneae</taxon>
        <taxon>Araneomorphae</taxon>
        <taxon>Entelegynae</taxon>
        <taxon>Araneoidea</taxon>
        <taxon>Nephilidae</taxon>
        <taxon>Trichonephila</taxon>
        <taxon>Trichonephila inaurata</taxon>
    </lineage>
</organism>
<dbReference type="GO" id="GO:0006780">
    <property type="term" value="P:uroporphyrinogen III biosynthetic process"/>
    <property type="evidence" value="ECO:0007669"/>
    <property type="project" value="InterPro"/>
</dbReference>
<keyword evidence="4" id="KW-0350">Heme biosynthesis</keyword>